<dbReference type="CDD" id="cd16143">
    <property type="entry name" value="ARS_like"/>
    <property type="match status" value="1"/>
</dbReference>
<dbReference type="EMBL" id="PDUD01000025">
    <property type="protein sequence ID" value="PHN04552.1"/>
    <property type="molecule type" value="Genomic_DNA"/>
</dbReference>
<dbReference type="SUPFAM" id="SSF53649">
    <property type="entry name" value="Alkaline phosphatase-like"/>
    <property type="match status" value="1"/>
</dbReference>
<reference evidence="5 6" key="1">
    <citation type="submission" date="2017-10" db="EMBL/GenBank/DDBJ databases">
        <title>The draft genome sequence of Lewinella nigricans NBRC 102662.</title>
        <authorList>
            <person name="Wang K."/>
        </authorList>
    </citation>
    <scope>NUCLEOTIDE SEQUENCE [LARGE SCALE GENOMIC DNA]</scope>
    <source>
        <strain evidence="5 6">NBRC 102662</strain>
    </source>
</reference>
<dbReference type="InterPro" id="IPR000917">
    <property type="entry name" value="Sulfatase_N"/>
</dbReference>
<dbReference type="Gene3D" id="3.30.1120.10">
    <property type="match status" value="1"/>
</dbReference>
<dbReference type="PANTHER" id="PTHR43751:SF6">
    <property type="entry name" value="N-ACETYLGALACTOSAMINE-6-O-SULFATASE"/>
    <property type="match status" value="1"/>
</dbReference>
<dbReference type="PANTHER" id="PTHR43751">
    <property type="entry name" value="SULFATASE"/>
    <property type="match status" value="1"/>
</dbReference>
<evidence type="ECO:0000313" key="6">
    <source>
        <dbReference type="Proteomes" id="UP000223913"/>
    </source>
</evidence>
<dbReference type="PROSITE" id="PS00523">
    <property type="entry name" value="SULFATASE_1"/>
    <property type="match status" value="1"/>
</dbReference>
<keyword evidence="2" id="KW-0378">Hydrolase</keyword>
<feature type="signal peptide" evidence="3">
    <location>
        <begin position="1"/>
        <end position="21"/>
    </location>
</feature>
<dbReference type="PROSITE" id="PS00149">
    <property type="entry name" value="SULFATASE_2"/>
    <property type="match status" value="1"/>
</dbReference>
<dbReference type="InterPro" id="IPR024607">
    <property type="entry name" value="Sulfatase_CS"/>
</dbReference>
<dbReference type="Proteomes" id="UP000223913">
    <property type="component" value="Unassembled WGS sequence"/>
</dbReference>
<feature type="domain" description="Sulfatase N-terminal" evidence="4">
    <location>
        <begin position="37"/>
        <end position="405"/>
    </location>
</feature>
<dbReference type="OrthoDB" id="9764377at2"/>
<dbReference type="InterPro" id="IPR017850">
    <property type="entry name" value="Alkaline_phosphatase_core_sf"/>
</dbReference>
<evidence type="ECO:0000256" key="2">
    <source>
        <dbReference type="ARBA" id="ARBA00022801"/>
    </source>
</evidence>
<feature type="chain" id="PRO_5012880931" evidence="3">
    <location>
        <begin position="22"/>
        <end position="520"/>
    </location>
</feature>
<accession>A0A2D0N7R1</accession>
<dbReference type="Gene3D" id="3.40.720.10">
    <property type="entry name" value="Alkaline Phosphatase, subunit A"/>
    <property type="match status" value="1"/>
</dbReference>
<dbReference type="AlphaFoldDB" id="A0A2D0N7R1"/>
<dbReference type="RefSeq" id="WP_099152126.1">
    <property type="nucleotide sequence ID" value="NZ_PDUD01000025.1"/>
</dbReference>
<keyword evidence="6" id="KW-1185">Reference proteome</keyword>
<dbReference type="GO" id="GO:0016787">
    <property type="term" value="F:hydrolase activity"/>
    <property type="evidence" value="ECO:0007669"/>
    <property type="project" value="UniProtKB-KW"/>
</dbReference>
<organism evidence="5 6">
    <name type="scientific">Flavilitoribacter nigricans (strain ATCC 23147 / DSM 23189 / NBRC 102662 / NCIMB 1420 / SS-2)</name>
    <name type="common">Lewinella nigricans</name>
    <dbReference type="NCBI Taxonomy" id="1122177"/>
    <lineage>
        <taxon>Bacteria</taxon>
        <taxon>Pseudomonadati</taxon>
        <taxon>Bacteroidota</taxon>
        <taxon>Saprospiria</taxon>
        <taxon>Saprospirales</taxon>
        <taxon>Lewinellaceae</taxon>
        <taxon>Flavilitoribacter</taxon>
    </lineage>
</organism>
<dbReference type="PROSITE" id="PS51257">
    <property type="entry name" value="PROKAR_LIPOPROTEIN"/>
    <property type="match status" value="1"/>
</dbReference>
<dbReference type="Pfam" id="PF00884">
    <property type="entry name" value="Sulfatase"/>
    <property type="match status" value="1"/>
</dbReference>
<dbReference type="InterPro" id="IPR052701">
    <property type="entry name" value="GAG_Ulvan_Degrading_Sulfatases"/>
</dbReference>
<comment type="caution">
    <text evidence="5">The sequence shown here is derived from an EMBL/GenBank/DDBJ whole genome shotgun (WGS) entry which is preliminary data.</text>
</comment>
<comment type="similarity">
    <text evidence="1">Belongs to the sulfatase family.</text>
</comment>
<evidence type="ECO:0000313" key="5">
    <source>
        <dbReference type="EMBL" id="PHN04552.1"/>
    </source>
</evidence>
<keyword evidence="3" id="KW-0732">Signal</keyword>
<sequence length="520" mass="56623">MSGKKVFCVLPVIGAICLFFACGQAPPESSSGSEPLPNIVLIYVDDLGYGDVGAYGASGVSTPNIDFLAQNGLRFTDAHCSAATCTPSRYALLTGRYAFRKEAAVLPGNAPLLIDTATSTLAGMLKGAGYTTGVVGKWHLGLGDGFLDWNQAIKPGPLELGFDYSFLIPSTGDRVPSVYVENHRVVNLNADDPITVSYRQPVGDRPTGDTHPELRRMVADPQHNKTIVNGISRIGYMEGGESALWTDEEFPDILNGKAGNFIAENRDQPFFLYYSFHDIHVPRLPNPRFVGKSSMGPRGDAIVQTDWMTGQIIKKLDALGLSENTIILFTSDNGPVLNDGYEDQAVELLGDHQPAGPYRGGKYSAYEAGTRVPMIAYWPGTIKAGTSNALFGQIDIYASLAGLAGQQLSREEAIDSKDHLPVLLGKAQSGREMLVEESLTISLREGNWKYIRPFGKNDPAWITEKGIEGGFRVEPQLYQLQDDPGETNNLADQFPERIQAMEAKIQEIEARAKRPDMAMK</sequence>
<evidence type="ECO:0000256" key="1">
    <source>
        <dbReference type="ARBA" id="ARBA00008779"/>
    </source>
</evidence>
<evidence type="ECO:0000256" key="3">
    <source>
        <dbReference type="SAM" id="SignalP"/>
    </source>
</evidence>
<evidence type="ECO:0000259" key="4">
    <source>
        <dbReference type="Pfam" id="PF00884"/>
    </source>
</evidence>
<gene>
    <name evidence="5" type="ORF">CRP01_21345</name>
</gene>
<proteinExistence type="inferred from homology"/>
<name>A0A2D0N7R1_FLAN2</name>
<protein>
    <submittedName>
        <fullName evidence="5">Arylsulfatase</fullName>
    </submittedName>
</protein>